<dbReference type="OMA" id="FAGNHCD"/>
<reference evidence="3" key="1">
    <citation type="journal article" date="2012" name="MBio">
        <title>Comparative genome analysis of Trichophyton rubrum and related dermatophytes reveals candidate genes involved in infection.</title>
        <authorList>
            <person name="Martinez D.A."/>
            <person name="Oliver B.G."/>
            <person name="Graeser Y."/>
            <person name="Goldberg J.M."/>
            <person name="Li W."/>
            <person name="Martinez-Rossi N.M."/>
            <person name="Monod M."/>
            <person name="Shelest E."/>
            <person name="Barton R.C."/>
            <person name="Birch E."/>
            <person name="Brakhage A.A."/>
            <person name="Chen Z."/>
            <person name="Gurr S.J."/>
            <person name="Heiman D."/>
            <person name="Heitman J."/>
            <person name="Kosti I."/>
            <person name="Rossi A."/>
            <person name="Saif S."/>
            <person name="Samalova M."/>
            <person name="Saunders C.W."/>
            <person name="Shea T."/>
            <person name="Summerbell R.C."/>
            <person name="Xu J."/>
            <person name="Young S."/>
            <person name="Zeng Q."/>
            <person name="Birren B.W."/>
            <person name="Cuomo C.A."/>
            <person name="White T.C."/>
        </authorList>
    </citation>
    <scope>NUCLEOTIDE SEQUENCE [LARGE SCALE GENOMIC DNA]</scope>
    <source>
        <strain evidence="3">ATCC MYA-4605 / CBS 113480</strain>
    </source>
</reference>
<dbReference type="Pfam" id="PF09994">
    <property type="entry name" value="T6SS_Tle1-like_cat"/>
    <property type="match status" value="1"/>
</dbReference>
<protein>
    <recommendedName>
        <fullName evidence="1">T6SS Phospholipase effector Tle1-like catalytic domain-containing protein</fullName>
    </recommendedName>
</protein>
<dbReference type="STRING" id="554155.C5FCF2"/>
<sequence>MATMDEGTETVGIVNPGRRLVLCFDGTGNHFNGNESDSNVVKLYQMLNRHDKRQFHYYQPGIGTFDVNMSSGITLFGRIRSKISEIIDKAIGTSFEYHVSSGYRFLMRYYEPGDDIYIFGFSRGAYTARFLAEMIEHVGLLSMGNEDMIRFVYGAFSKWQCIRGKEKKTPRDVEVEDYLQKLKVTFCRKEVDVFFLGLFDCVNSVATLEIPFSNKAYRYCAPSPAKHVRHALSIHERRLKFKPALFTFESEDTTATVKEVWFAGNHSDVGGGFAYENNSRFLLSDIPLAWMLEEAMSVTDGPAGPLTFDDRQPEALNCLKTIEGILQSRAEPNSNQAGASGVVPDGEVVDFQHHDSLIIGRGAGWHMTIIWWFMGMFYCILSRSCLQANEIELLPVFTRLELEDHQWKPRYWPPNCGAHRDIPTEATLHHTVEQMHKAGILKKMPKLGGDKAPLLNDPLIVARYIGKALAFWR</sequence>
<feature type="domain" description="T6SS Phospholipase effector Tle1-like catalytic" evidence="1">
    <location>
        <begin position="18"/>
        <end position="294"/>
    </location>
</feature>
<dbReference type="VEuPathDB" id="FungiDB:MCYG_00284"/>
<dbReference type="PANTHER" id="PTHR33840">
    <property type="match status" value="1"/>
</dbReference>
<dbReference type="HOGENOM" id="CLU_005049_0_2_1"/>
<dbReference type="eggNOG" id="ENOG502QVC6">
    <property type="taxonomic scope" value="Eukaryota"/>
</dbReference>
<dbReference type="InterPro" id="IPR018712">
    <property type="entry name" value="Tle1-like_cat"/>
</dbReference>
<accession>C5FCF2</accession>
<evidence type="ECO:0000259" key="1">
    <source>
        <dbReference type="Pfam" id="PF09994"/>
    </source>
</evidence>
<proteinExistence type="predicted"/>
<name>C5FCF2_ARTOC</name>
<dbReference type="Proteomes" id="UP000002035">
    <property type="component" value="Unassembled WGS sequence"/>
</dbReference>
<dbReference type="RefSeq" id="XP_002850180.1">
    <property type="nucleotide sequence ID" value="XM_002850134.1"/>
</dbReference>
<gene>
    <name evidence="2" type="ORF">MCYG_00284</name>
</gene>
<organism evidence="2 3">
    <name type="scientific">Arthroderma otae (strain ATCC MYA-4605 / CBS 113480)</name>
    <name type="common">Microsporum canis</name>
    <dbReference type="NCBI Taxonomy" id="554155"/>
    <lineage>
        <taxon>Eukaryota</taxon>
        <taxon>Fungi</taxon>
        <taxon>Dikarya</taxon>
        <taxon>Ascomycota</taxon>
        <taxon>Pezizomycotina</taxon>
        <taxon>Eurotiomycetes</taxon>
        <taxon>Eurotiomycetidae</taxon>
        <taxon>Onygenales</taxon>
        <taxon>Arthrodermataceae</taxon>
        <taxon>Microsporum</taxon>
    </lineage>
</organism>
<dbReference type="GeneID" id="9225160"/>
<dbReference type="EMBL" id="DS995701">
    <property type="protein sequence ID" value="EEQ27396.1"/>
    <property type="molecule type" value="Genomic_DNA"/>
</dbReference>
<evidence type="ECO:0000313" key="2">
    <source>
        <dbReference type="EMBL" id="EEQ27396.1"/>
    </source>
</evidence>
<evidence type="ECO:0000313" key="3">
    <source>
        <dbReference type="Proteomes" id="UP000002035"/>
    </source>
</evidence>
<dbReference type="AlphaFoldDB" id="C5FCF2"/>
<dbReference type="PANTHER" id="PTHR33840:SF2">
    <property type="entry name" value="TLE1 PHOSPHOLIPASE DOMAIN-CONTAINING PROTEIN"/>
    <property type="match status" value="1"/>
</dbReference>
<dbReference type="OrthoDB" id="3162439at2759"/>
<keyword evidence="3" id="KW-1185">Reference proteome</keyword>